<dbReference type="OMA" id="WQNDEEH"/>
<feature type="chain" id="PRO_5006059079" description="RxLR-like protein" evidence="1">
    <location>
        <begin position="19"/>
        <end position="195"/>
    </location>
</feature>
<evidence type="ECO:0000313" key="2">
    <source>
        <dbReference type="EMBL" id="CEG47774.1"/>
    </source>
</evidence>
<name>A0A0P1B087_PLAHL</name>
<keyword evidence="1" id="KW-0732">Signal</keyword>
<proteinExistence type="predicted"/>
<evidence type="ECO:0008006" key="4">
    <source>
        <dbReference type="Google" id="ProtNLM"/>
    </source>
</evidence>
<organism evidence="2 3">
    <name type="scientific">Plasmopara halstedii</name>
    <name type="common">Downy mildew of sunflower</name>
    <dbReference type="NCBI Taxonomy" id="4781"/>
    <lineage>
        <taxon>Eukaryota</taxon>
        <taxon>Sar</taxon>
        <taxon>Stramenopiles</taxon>
        <taxon>Oomycota</taxon>
        <taxon>Peronosporomycetes</taxon>
        <taxon>Peronosporales</taxon>
        <taxon>Peronosporaceae</taxon>
        <taxon>Plasmopara</taxon>
    </lineage>
</organism>
<dbReference type="Proteomes" id="UP000054928">
    <property type="component" value="Unassembled WGS sequence"/>
</dbReference>
<dbReference type="GeneID" id="36400165"/>
<dbReference type="RefSeq" id="XP_024584143.1">
    <property type="nucleotide sequence ID" value="XM_024718777.1"/>
</dbReference>
<feature type="signal peptide" evidence="1">
    <location>
        <begin position="1"/>
        <end position="18"/>
    </location>
</feature>
<reference evidence="3" key="1">
    <citation type="submission" date="2014-09" db="EMBL/GenBank/DDBJ databases">
        <authorList>
            <person name="Sharma Rahul"/>
            <person name="Thines Marco"/>
        </authorList>
    </citation>
    <scope>NUCLEOTIDE SEQUENCE [LARGE SCALE GENOMIC DNA]</scope>
</reference>
<dbReference type="OrthoDB" id="160987at2759"/>
<keyword evidence="3" id="KW-1185">Reference proteome</keyword>
<dbReference type="AlphaFoldDB" id="A0A0P1B087"/>
<dbReference type="EMBL" id="CCYD01002864">
    <property type="protein sequence ID" value="CEG47774.1"/>
    <property type="molecule type" value="Genomic_DNA"/>
</dbReference>
<evidence type="ECO:0000313" key="3">
    <source>
        <dbReference type="Proteomes" id="UP000054928"/>
    </source>
</evidence>
<protein>
    <recommendedName>
        <fullName evidence="4">RxLR-like protein</fullName>
    </recommendedName>
</protein>
<accession>A0A0P1B087</accession>
<sequence>MNFLAAMILCIAEVKSHGYLSFPAAVYRDPYTATSFVTTITESINIRSFGNRKWNDTPERNAAMFATAFHNSSYSSLREMLDPVVSDCGNTREDVAPVNVTNAKELLWQNDEEHRGFVDSHHGPCEVWIDNHRALFNDDCRATFTSYPAHLPIDFNALCDGQCHLKFYWLALHEAAWQVYKACAPIVNSNHVGFV</sequence>
<evidence type="ECO:0000256" key="1">
    <source>
        <dbReference type="SAM" id="SignalP"/>
    </source>
</evidence>